<feature type="compositionally biased region" description="Low complexity" evidence="1">
    <location>
        <begin position="271"/>
        <end position="287"/>
    </location>
</feature>
<feature type="compositionally biased region" description="Basic and acidic residues" evidence="1">
    <location>
        <begin position="432"/>
        <end position="445"/>
    </location>
</feature>
<evidence type="ECO:0000256" key="1">
    <source>
        <dbReference type="SAM" id="MobiDB-lite"/>
    </source>
</evidence>
<dbReference type="InParanoid" id="A0A3N4L6U9"/>
<dbReference type="EMBL" id="ML119106">
    <property type="protein sequence ID" value="RPB17209.1"/>
    <property type="molecule type" value="Genomic_DNA"/>
</dbReference>
<gene>
    <name evidence="2" type="ORF">P167DRAFT_541285</name>
</gene>
<sequence>MTKLRSPKSVPAGTKDASQAVKKRSSLRAMFSFWKFSKKTPVLAEADIANPIISGPASKDLGFSTASLPTGPTRERSDSEGSSSSANSEPALPTIRTSSTASLPAEVQPPFARHAPSPSNSSASSLEFTSDASTAATSPSNSSPSILIKSLSSASIVTMGGGSATTIADTPVEPISPPKQVSPNITKLPKPVKRPTDSYQKHPSPLSSVMDAHSPYTLPSAPPRSMTSQSHENHQPRRRSSLGNFLRRSQSHPDLADLTQEYLPPLPPMPKSNSSSPRPRSSSSLARAKTFRRRSDGRKPDGVGGYTEDQKIERMSILGADPAGYGYYLYPTSKPEVSNEKNSSTSGSGKRIRPAYLEDWKRHSWGSSSDNGRVSTTAAPSSKAWKDARGRSFRRTVTQAIPEEAGDSLDPDMRAQSPDSGCDSSDMPSTGKGKEIEHADAILRV</sequence>
<proteinExistence type="predicted"/>
<feature type="region of interest" description="Disordered" evidence="1">
    <location>
        <begin position="161"/>
        <end position="313"/>
    </location>
</feature>
<feature type="compositionally biased region" description="Polar residues" evidence="1">
    <location>
        <begin position="365"/>
        <end position="380"/>
    </location>
</feature>
<evidence type="ECO:0000313" key="2">
    <source>
        <dbReference type="EMBL" id="RPB17209.1"/>
    </source>
</evidence>
<feature type="region of interest" description="Disordered" evidence="1">
    <location>
        <begin position="1"/>
        <end position="25"/>
    </location>
</feature>
<accession>A0A3N4L6U9</accession>
<feature type="compositionally biased region" description="Polar residues" evidence="1">
    <location>
        <begin position="417"/>
        <end position="428"/>
    </location>
</feature>
<name>A0A3N4L6U9_9PEZI</name>
<feature type="compositionally biased region" description="Low complexity" evidence="1">
    <location>
        <begin position="115"/>
        <end position="146"/>
    </location>
</feature>
<protein>
    <submittedName>
        <fullName evidence="2">Uncharacterized protein</fullName>
    </submittedName>
</protein>
<reference evidence="2 3" key="1">
    <citation type="journal article" date="2018" name="Nat. Ecol. Evol.">
        <title>Pezizomycetes genomes reveal the molecular basis of ectomycorrhizal truffle lifestyle.</title>
        <authorList>
            <person name="Murat C."/>
            <person name="Payen T."/>
            <person name="Noel B."/>
            <person name="Kuo A."/>
            <person name="Morin E."/>
            <person name="Chen J."/>
            <person name="Kohler A."/>
            <person name="Krizsan K."/>
            <person name="Balestrini R."/>
            <person name="Da Silva C."/>
            <person name="Montanini B."/>
            <person name="Hainaut M."/>
            <person name="Levati E."/>
            <person name="Barry K.W."/>
            <person name="Belfiori B."/>
            <person name="Cichocki N."/>
            <person name="Clum A."/>
            <person name="Dockter R.B."/>
            <person name="Fauchery L."/>
            <person name="Guy J."/>
            <person name="Iotti M."/>
            <person name="Le Tacon F."/>
            <person name="Lindquist E.A."/>
            <person name="Lipzen A."/>
            <person name="Malagnac F."/>
            <person name="Mello A."/>
            <person name="Molinier V."/>
            <person name="Miyauchi S."/>
            <person name="Poulain J."/>
            <person name="Riccioni C."/>
            <person name="Rubini A."/>
            <person name="Sitrit Y."/>
            <person name="Splivallo R."/>
            <person name="Traeger S."/>
            <person name="Wang M."/>
            <person name="Zifcakova L."/>
            <person name="Wipf D."/>
            <person name="Zambonelli A."/>
            <person name="Paolocci F."/>
            <person name="Nowrousian M."/>
            <person name="Ottonello S."/>
            <person name="Baldrian P."/>
            <person name="Spatafora J.W."/>
            <person name="Henrissat B."/>
            <person name="Nagy L.G."/>
            <person name="Aury J.M."/>
            <person name="Wincker P."/>
            <person name="Grigoriev I.V."/>
            <person name="Bonfante P."/>
            <person name="Martin F.M."/>
        </authorList>
    </citation>
    <scope>NUCLEOTIDE SEQUENCE [LARGE SCALE GENOMIC DNA]</scope>
    <source>
        <strain evidence="2 3">CCBAS932</strain>
    </source>
</reference>
<keyword evidence="3" id="KW-1185">Reference proteome</keyword>
<dbReference type="AlphaFoldDB" id="A0A3N4L6U9"/>
<organism evidence="2 3">
    <name type="scientific">Morchella conica CCBAS932</name>
    <dbReference type="NCBI Taxonomy" id="1392247"/>
    <lineage>
        <taxon>Eukaryota</taxon>
        <taxon>Fungi</taxon>
        <taxon>Dikarya</taxon>
        <taxon>Ascomycota</taxon>
        <taxon>Pezizomycotina</taxon>
        <taxon>Pezizomycetes</taxon>
        <taxon>Pezizales</taxon>
        <taxon>Morchellaceae</taxon>
        <taxon>Morchella</taxon>
    </lineage>
</organism>
<dbReference type="Proteomes" id="UP000277580">
    <property type="component" value="Unassembled WGS sequence"/>
</dbReference>
<feature type="region of interest" description="Disordered" evidence="1">
    <location>
        <begin position="53"/>
        <end position="146"/>
    </location>
</feature>
<evidence type="ECO:0000313" key="3">
    <source>
        <dbReference type="Proteomes" id="UP000277580"/>
    </source>
</evidence>
<feature type="compositionally biased region" description="Low complexity" evidence="1">
    <location>
        <begin position="80"/>
        <end position="89"/>
    </location>
</feature>
<dbReference type="OrthoDB" id="5407790at2759"/>
<feature type="region of interest" description="Disordered" evidence="1">
    <location>
        <begin position="328"/>
        <end position="445"/>
    </location>
</feature>